<dbReference type="Proteomes" id="UP000002772">
    <property type="component" value="Unassembled WGS sequence"/>
</dbReference>
<evidence type="ECO:0000313" key="2">
    <source>
        <dbReference type="Proteomes" id="UP000002772"/>
    </source>
</evidence>
<dbReference type="STRING" id="688246.Premu_0336"/>
<proteinExistence type="predicted"/>
<reference evidence="2" key="1">
    <citation type="journal article" date="2011" name="Stand. Genomic Sci.">
        <title>Non-contiguous finished genome sequence of the opportunistic oral pathogen Prevotella multisaccharivorax type strain (PPPA20).</title>
        <authorList>
            <person name="Pati A."/>
            <person name="Gronow S."/>
            <person name="Lu M."/>
            <person name="Lapidus A."/>
            <person name="Nolan M."/>
            <person name="Lucas S."/>
            <person name="Hammon N."/>
            <person name="Deshpande S."/>
            <person name="Cheng J.F."/>
            <person name="Tapia R."/>
            <person name="Han C."/>
            <person name="Goodwin L."/>
            <person name="Pitluck S."/>
            <person name="Liolios K."/>
            <person name="Pagani I."/>
            <person name="Mavromatis K."/>
            <person name="Mikhailova N."/>
            <person name="Huntemann M."/>
            <person name="Chen A."/>
            <person name="Palaniappan K."/>
            <person name="Land M."/>
            <person name="Hauser L."/>
            <person name="Detter J.C."/>
            <person name="Brambilla E.M."/>
            <person name="Rohde M."/>
            <person name="Goker M."/>
            <person name="Woyke T."/>
            <person name="Bristow J."/>
            <person name="Eisen J.A."/>
            <person name="Markowitz V."/>
            <person name="Hugenholtz P."/>
            <person name="Kyrpides N.C."/>
            <person name="Klenk H.P."/>
            <person name="Ivanova N."/>
        </authorList>
    </citation>
    <scope>NUCLEOTIDE SEQUENCE [LARGE SCALE GENOMIC DNA]</scope>
    <source>
        <strain evidence="2">DSM 17128</strain>
    </source>
</reference>
<dbReference type="AlphaFoldDB" id="F8NAL8"/>
<dbReference type="EMBL" id="GL945017">
    <property type="protein sequence ID" value="EGN55818.1"/>
    <property type="molecule type" value="Genomic_DNA"/>
</dbReference>
<keyword evidence="2" id="KW-1185">Reference proteome</keyword>
<dbReference type="HOGENOM" id="CLU_1904836_0_0_10"/>
<sequence length="133" mass="15737">MIYDMHRFFHSVVRWPRSHGFGVQSPFAYRFVTEVVRSHKQLTLIPQSFYDEFSTTNKKLLHFYGRLYDFLQHEDGINAVYVIEGIHADAATYLLWQSLITLDKVVVSFDLYDCGVLFLDGKMPKFNYKVMLR</sequence>
<name>F8NAL8_9BACT</name>
<organism evidence="1 2">
    <name type="scientific">Hallella multisaccharivorax DSM 17128</name>
    <dbReference type="NCBI Taxonomy" id="688246"/>
    <lineage>
        <taxon>Bacteria</taxon>
        <taxon>Pseudomonadati</taxon>
        <taxon>Bacteroidota</taxon>
        <taxon>Bacteroidia</taxon>
        <taxon>Bacteroidales</taxon>
        <taxon>Prevotellaceae</taxon>
        <taxon>Hallella</taxon>
    </lineage>
</organism>
<accession>F8NAL8</accession>
<gene>
    <name evidence="1" type="ORF">Premu_0336</name>
</gene>
<evidence type="ECO:0000313" key="1">
    <source>
        <dbReference type="EMBL" id="EGN55818.1"/>
    </source>
</evidence>
<protein>
    <submittedName>
        <fullName evidence="1">Uncharacterized protein</fullName>
    </submittedName>
</protein>